<evidence type="ECO:0000259" key="1">
    <source>
        <dbReference type="PROSITE" id="PS51833"/>
    </source>
</evidence>
<dbReference type="SUPFAM" id="SSF109604">
    <property type="entry name" value="HD-domain/PDEase-like"/>
    <property type="match status" value="1"/>
</dbReference>
<dbReference type="InterPro" id="IPR052340">
    <property type="entry name" value="RNase_Y/CdgJ"/>
</dbReference>
<sequence>MKLSNNQSNAKSNTKSKGVDYWTKRISDQEMPALCSTVKTLEKLAKDDVSSLSILGKSVMHDNALTSRILRVANSATYSKGISHVTTVSRASVVLGFDTIRNICITAKLLSSLLESEGLTPEVYQRLIKLMARAFQAAMLAKMMLRDHDEELQEEVFIASLLYHLGESAFWSTGCEEAVELDASMAECEDPIQEKAMIREVLGTSFNTLSLGIARNWGLGDVLLKSLSNPNERTPEIRSIYLANQISELLAQDPLPAELLQQRLKQTADMLEIKVDELKGRMIRCSNATKKLAEAYGAKVLVEHLPNPKHLTKDLNAKVDAPVVRMPDMNEQLKKLRELTNCAMVKADFNQVITTTLEGILTGVGVDRCGVLLLSPNRKRLQPRIVLGDGAEQMKNEFIITLEQPQCLFCDCIELKQPMFVDDPSSAKWRLYMDDDLKNKTSATGFMISPLLVEQKVIGIIYADRDSTDRKLDQSEFDNFTHFSQLANVCLSAAMGH</sequence>
<accession>A0A3S0KNL7</accession>
<evidence type="ECO:0000313" key="3">
    <source>
        <dbReference type="Proteomes" id="UP000282060"/>
    </source>
</evidence>
<name>A0A3S0KNL7_9GAMM</name>
<evidence type="ECO:0000313" key="2">
    <source>
        <dbReference type="EMBL" id="RTR34463.1"/>
    </source>
</evidence>
<proteinExistence type="predicted"/>
<keyword evidence="3" id="KW-1185">Reference proteome</keyword>
<dbReference type="PROSITE" id="PS51833">
    <property type="entry name" value="HDOD"/>
    <property type="match status" value="1"/>
</dbReference>
<dbReference type="PANTHER" id="PTHR33525:SF3">
    <property type="entry name" value="RIBONUCLEASE Y"/>
    <property type="match status" value="1"/>
</dbReference>
<dbReference type="Pfam" id="PF01590">
    <property type="entry name" value="GAF"/>
    <property type="match status" value="1"/>
</dbReference>
<organism evidence="2 3">
    <name type="scientific">Shewanella atlantica</name>
    <dbReference type="NCBI Taxonomy" id="271099"/>
    <lineage>
        <taxon>Bacteria</taxon>
        <taxon>Pseudomonadati</taxon>
        <taxon>Pseudomonadota</taxon>
        <taxon>Gammaproteobacteria</taxon>
        <taxon>Alteromonadales</taxon>
        <taxon>Shewanellaceae</taxon>
        <taxon>Shewanella</taxon>
    </lineage>
</organism>
<dbReference type="Gene3D" id="1.10.3210.10">
    <property type="entry name" value="Hypothetical protein af1432"/>
    <property type="match status" value="1"/>
</dbReference>
<dbReference type="RefSeq" id="WP_126503727.1">
    <property type="nucleotide sequence ID" value="NZ_RXNV01000001.1"/>
</dbReference>
<dbReference type="InterPro" id="IPR013976">
    <property type="entry name" value="HDOD"/>
</dbReference>
<dbReference type="InterPro" id="IPR029016">
    <property type="entry name" value="GAF-like_dom_sf"/>
</dbReference>
<dbReference type="Pfam" id="PF08668">
    <property type="entry name" value="HDOD"/>
    <property type="match status" value="1"/>
</dbReference>
<dbReference type="Proteomes" id="UP000282060">
    <property type="component" value="Unassembled WGS sequence"/>
</dbReference>
<dbReference type="SUPFAM" id="SSF55781">
    <property type="entry name" value="GAF domain-like"/>
    <property type="match status" value="1"/>
</dbReference>
<dbReference type="EMBL" id="RXNV01000001">
    <property type="protein sequence ID" value="RTR34463.1"/>
    <property type="molecule type" value="Genomic_DNA"/>
</dbReference>
<feature type="domain" description="HDOD" evidence="1">
    <location>
        <begin position="31"/>
        <end position="233"/>
    </location>
</feature>
<comment type="caution">
    <text evidence="2">The sequence shown here is derived from an EMBL/GenBank/DDBJ whole genome shotgun (WGS) entry which is preliminary data.</text>
</comment>
<dbReference type="InterPro" id="IPR003018">
    <property type="entry name" value="GAF"/>
</dbReference>
<gene>
    <name evidence="2" type="ORF">EKG39_01950</name>
</gene>
<dbReference type="PANTHER" id="PTHR33525">
    <property type="match status" value="1"/>
</dbReference>
<dbReference type="Gene3D" id="3.30.450.40">
    <property type="match status" value="1"/>
</dbReference>
<dbReference type="AlphaFoldDB" id="A0A3S0KNL7"/>
<protein>
    <submittedName>
        <fullName evidence="2">HDOD domain-containing protein</fullName>
    </submittedName>
</protein>
<dbReference type="OrthoDB" id="9791419at2"/>
<reference evidence="2 3" key="1">
    <citation type="submission" date="2018-12" db="EMBL/GenBank/DDBJ databases">
        <authorList>
            <person name="Yu L."/>
        </authorList>
    </citation>
    <scope>NUCLEOTIDE SEQUENCE [LARGE SCALE GENOMIC DNA]</scope>
    <source>
        <strain evidence="2 3">HAW-EB5</strain>
    </source>
</reference>